<dbReference type="Proteomes" id="UP000029121">
    <property type="component" value="Unassembled WGS sequence"/>
</dbReference>
<dbReference type="PANTHER" id="PTHR12634:SF37">
    <property type="entry name" value="SIT4 PHOSPHATASE-ASSOCIATED FAMILY PROTEIN"/>
    <property type="match status" value="1"/>
</dbReference>
<dbReference type="eggNOG" id="KOG2073">
    <property type="taxonomic scope" value="Eukaryota"/>
</dbReference>
<comment type="similarity">
    <text evidence="1">Belongs to the SAPS family.</text>
</comment>
<dbReference type="InterPro" id="IPR007587">
    <property type="entry name" value="SAPS"/>
</dbReference>
<feature type="compositionally biased region" description="Basic and acidic residues" evidence="2">
    <location>
        <begin position="809"/>
        <end position="835"/>
    </location>
</feature>
<feature type="compositionally biased region" description="Basic and acidic residues" evidence="2">
    <location>
        <begin position="687"/>
        <end position="703"/>
    </location>
</feature>
<dbReference type="Gene3D" id="1.25.10.10">
    <property type="entry name" value="Leucine-rich Repeat Variant"/>
    <property type="match status" value="1"/>
</dbReference>
<sequence>MAGLSTASAVEAILDKDSFTLEELLDEDEIIQECKALNGRLLTFLRERVQVEQLIRYIIEEPLDDVEKKRTFKFPFIACEIFTCEIEMILKTLVEDEELMLLLFSYLEAKETHNSLLAGYFSKVVICLLVRKTIPFMQFIKDHQDILKQLVDLIGTTSIMEVLKRLVGTDEHLYSNYTSAMQWVEDTDVLEMIVDKFGSSDSPEVHANAAEILCTVARYAPPGLATKLSSPSCTGRLLKHTLEDSRPKSVLVNSLSVCISLLDPKRFTMGTYHIYGRQLTHGSMATNPETVEGMLGSLGDLLELLNVSSAEGILLTTYGKLQPPLGKHRLKIVEFISVLLTVGSEAAEKEVIRLGAVKRVLELFFEYPYNNFLHHHVENVILSCLESKNSQLVDHLLSECNLIGSILEAEKDCTLTAGDSDKPTVPAEGRKPLRTGNIGHLTRISNKLLQLANSNVEIQSHLQENSKWVDWQTDVLSKRNTLENVYSWACGRPTSLHDRSRDSDDDDYHDRDYDVAALANNLSQAFRYGIYSNDDMDEAQGSMERDDEDVYFDDESAEVVISSLRLGDDQESDSLFTNSNWFAFDDDNAANERSVSSIASPSPNADGDREDDDVVIGEADEFNDAVASSPSVDMETEDSSSKHPSENPSEPEPEKSPAWVEWRETSESTSPTSNPDEVTILSNGDVQIEKEDNGDDADNKSAEDSPGASGNETTEKLPDGSGVEPTESSPKASDVELTESSPKASDVELPESSPKASDVELTESSPKASGTAITENLRDLGPAETQADVESSEPKIPQETEETEVAAEADAKETEVAAEADAKETKETVKEPEKV</sequence>
<dbReference type="Pfam" id="PF04499">
    <property type="entry name" value="SAPS"/>
    <property type="match status" value="1"/>
</dbReference>
<dbReference type="InterPro" id="IPR016024">
    <property type="entry name" value="ARM-type_fold"/>
</dbReference>
<dbReference type="SUPFAM" id="SSF48371">
    <property type="entry name" value="ARM repeat"/>
    <property type="match status" value="1"/>
</dbReference>
<feature type="compositionally biased region" description="Polar residues" evidence="2">
    <location>
        <begin position="674"/>
        <end position="685"/>
    </location>
</feature>
<reference evidence="4" key="1">
    <citation type="journal article" date="2013" name="Nat. Genet.">
        <title>The Capsella rubella genome and the genomic consequences of rapid mating system evolution.</title>
        <authorList>
            <person name="Slotte T."/>
            <person name="Hazzouri K.M."/>
            <person name="Agren J.A."/>
            <person name="Koenig D."/>
            <person name="Maumus F."/>
            <person name="Guo Y.L."/>
            <person name="Steige K."/>
            <person name="Platts A.E."/>
            <person name="Escobar J.S."/>
            <person name="Newman L.K."/>
            <person name="Wang W."/>
            <person name="Mandakova T."/>
            <person name="Vello E."/>
            <person name="Smith L.M."/>
            <person name="Henz S.R."/>
            <person name="Steffen J."/>
            <person name="Takuno S."/>
            <person name="Brandvain Y."/>
            <person name="Coop G."/>
            <person name="Andolfatto P."/>
            <person name="Hu T.T."/>
            <person name="Blanchette M."/>
            <person name="Clark R.M."/>
            <person name="Quesneville H."/>
            <person name="Nordborg M."/>
            <person name="Gaut B.S."/>
            <person name="Lysak M.A."/>
            <person name="Jenkins J."/>
            <person name="Grimwood J."/>
            <person name="Chapman J."/>
            <person name="Prochnik S."/>
            <person name="Shu S."/>
            <person name="Rokhsar D."/>
            <person name="Schmutz J."/>
            <person name="Weigel D."/>
            <person name="Wright S.I."/>
        </authorList>
    </citation>
    <scope>NUCLEOTIDE SEQUENCE [LARGE SCALE GENOMIC DNA]</scope>
    <source>
        <strain evidence="4">cv. Monte Gargano</strain>
    </source>
</reference>
<organism evidence="3 4">
    <name type="scientific">Capsella rubella</name>
    <dbReference type="NCBI Taxonomy" id="81985"/>
    <lineage>
        <taxon>Eukaryota</taxon>
        <taxon>Viridiplantae</taxon>
        <taxon>Streptophyta</taxon>
        <taxon>Embryophyta</taxon>
        <taxon>Tracheophyta</taxon>
        <taxon>Spermatophyta</taxon>
        <taxon>Magnoliopsida</taxon>
        <taxon>eudicotyledons</taxon>
        <taxon>Gunneridae</taxon>
        <taxon>Pentapetalae</taxon>
        <taxon>rosids</taxon>
        <taxon>malvids</taxon>
        <taxon>Brassicales</taxon>
        <taxon>Brassicaceae</taxon>
        <taxon>Camelineae</taxon>
        <taxon>Capsella</taxon>
    </lineage>
</organism>
<gene>
    <name evidence="3" type="ORF">CARUB_v10012357mg</name>
</gene>
<keyword evidence="4" id="KW-1185">Reference proteome</keyword>
<accession>R0IQ36</accession>
<evidence type="ECO:0000313" key="4">
    <source>
        <dbReference type="Proteomes" id="UP000029121"/>
    </source>
</evidence>
<evidence type="ECO:0000256" key="1">
    <source>
        <dbReference type="ARBA" id="ARBA00006180"/>
    </source>
</evidence>
<protein>
    <submittedName>
        <fullName evidence="3">Uncharacterized protein</fullName>
    </submittedName>
</protein>
<evidence type="ECO:0000256" key="2">
    <source>
        <dbReference type="SAM" id="MobiDB-lite"/>
    </source>
</evidence>
<evidence type="ECO:0000313" key="3">
    <source>
        <dbReference type="EMBL" id="EOA39318.1"/>
    </source>
</evidence>
<dbReference type="EMBL" id="KB870805">
    <property type="protein sequence ID" value="EOA39318.1"/>
    <property type="molecule type" value="Genomic_DNA"/>
</dbReference>
<feature type="region of interest" description="Disordered" evidence="2">
    <location>
        <begin position="621"/>
        <end position="835"/>
    </location>
</feature>
<feature type="compositionally biased region" description="Polar residues" evidence="2">
    <location>
        <begin position="762"/>
        <end position="774"/>
    </location>
</feature>
<dbReference type="InterPro" id="IPR011989">
    <property type="entry name" value="ARM-like"/>
</dbReference>
<dbReference type="STRING" id="81985.R0IQ36"/>
<dbReference type="AlphaFoldDB" id="R0IQ36"/>
<dbReference type="GO" id="GO:0019903">
    <property type="term" value="F:protein phosphatase binding"/>
    <property type="evidence" value="ECO:0007669"/>
    <property type="project" value="InterPro"/>
</dbReference>
<dbReference type="GO" id="GO:0019888">
    <property type="term" value="F:protein phosphatase regulator activity"/>
    <property type="evidence" value="ECO:0007669"/>
    <property type="project" value="TreeGrafter"/>
</dbReference>
<name>R0IQ36_9BRAS</name>
<dbReference type="PANTHER" id="PTHR12634">
    <property type="entry name" value="SIT4 YEAST -ASSOCIATING PROTEIN-RELATED"/>
    <property type="match status" value="1"/>
</dbReference>
<proteinExistence type="inferred from homology"/>